<dbReference type="AlphaFoldDB" id="H8KC94"/>
<organism evidence="1 2">
    <name type="scientific">Rickettsia montanensis (strain OSU 85-930)</name>
    <dbReference type="NCBI Taxonomy" id="1105114"/>
    <lineage>
        <taxon>Bacteria</taxon>
        <taxon>Pseudomonadati</taxon>
        <taxon>Pseudomonadota</taxon>
        <taxon>Alphaproteobacteria</taxon>
        <taxon>Rickettsiales</taxon>
        <taxon>Rickettsiaceae</taxon>
        <taxon>Rickettsieae</taxon>
        <taxon>Rickettsia</taxon>
        <taxon>spotted fever group</taxon>
    </lineage>
</organism>
<evidence type="ECO:0000313" key="1">
    <source>
        <dbReference type="EMBL" id="AFC73885.1"/>
    </source>
</evidence>
<dbReference type="KEGG" id="rmo:MCI_05350"/>
<sequence>MLNFLNNTVQSKRFVSINNRTSVSDIPESFWYSIAENSCDINWENIPLQKSPFQIVTTQGLIQALKPKTIIEFGSFKGASALWLVDIQSLSVKDGKVISIDIDFENIDQAVKEDNRIEFLQGDSNKVEVIFSKEKISAIVHPILLIL</sequence>
<evidence type="ECO:0000313" key="2">
    <source>
        <dbReference type="Proteomes" id="UP000008008"/>
    </source>
</evidence>
<dbReference type="InterPro" id="IPR029063">
    <property type="entry name" value="SAM-dependent_MTases_sf"/>
</dbReference>
<name>H8KC94_RICMS</name>
<dbReference type="GO" id="GO:0008168">
    <property type="term" value="F:methyltransferase activity"/>
    <property type="evidence" value="ECO:0007669"/>
    <property type="project" value="InterPro"/>
</dbReference>
<dbReference type="GO" id="GO:0008610">
    <property type="term" value="P:lipid biosynthetic process"/>
    <property type="evidence" value="ECO:0007669"/>
    <property type="project" value="InterPro"/>
</dbReference>
<dbReference type="Proteomes" id="UP000008008">
    <property type="component" value="Chromosome"/>
</dbReference>
<dbReference type="RefSeq" id="WP_014409950.1">
    <property type="nucleotide sequence ID" value="NC_017043.1"/>
</dbReference>
<dbReference type="CDD" id="cd02440">
    <property type="entry name" value="AdoMet_MTases"/>
    <property type="match status" value="1"/>
</dbReference>
<gene>
    <name evidence="1" type="ordered locus">MCI_05350</name>
</gene>
<dbReference type="EMBL" id="CP003340">
    <property type="protein sequence ID" value="AFC73885.1"/>
    <property type="molecule type" value="Genomic_DNA"/>
</dbReference>
<accession>H8KC94</accession>
<protein>
    <submittedName>
        <fullName evidence="1">Uncharacterized protein</fullName>
    </submittedName>
</protein>
<dbReference type="HOGENOM" id="CLU_1766609_0_0_5"/>
<proteinExistence type="predicted"/>
<dbReference type="InterPro" id="IPR007072">
    <property type="entry name" value="RNMT_CmcI"/>
</dbReference>
<dbReference type="Gene3D" id="3.40.50.150">
    <property type="entry name" value="Vaccinia Virus protein VP39"/>
    <property type="match status" value="1"/>
</dbReference>
<reference evidence="2" key="1">
    <citation type="submission" date="2012-02" db="EMBL/GenBank/DDBJ databases">
        <title>Complete genome sequence of Rickettsia montanensis strain OSU 85-930.</title>
        <authorList>
            <person name="Johnson S.L."/>
            <person name="Munk A.C."/>
            <person name="Han S."/>
            <person name="Bruce D.C."/>
            <person name="Dasch G.A."/>
        </authorList>
    </citation>
    <scope>NUCLEOTIDE SEQUENCE [LARGE SCALE GENOMIC DNA]</scope>
    <source>
        <strain evidence="2">OSU 85-930</strain>
    </source>
</reference>
<dbReference type="SUPFAM" id="SSF53335">
    <property type="entry name" value="S-adenosyl-L-methionine-dependent methyltransferases"/>
    <property type="match status" value="1"/>
</dbReference>
<keyword evidence="2" id="KW-1185">Reference proteome</keyword>
<dbReference type="Pfam" id="PF04989">
    <property type="entry name" value="RMNT_CmcI"/>
    <property type="match status" value="1"/>
</dbReference>